<gene>
    <name evidence="1" type="ORF">MLD38_004452</name>
</gene>
<comment type="caution">
    <text evidence="1">The sequence shown here is derived from an EMBL/GenBank/DDBJ whole genome shotgun (WGS) entry which is preliminary data.</text>
</comment>
<evidence type="ECO:0000313" key="1">
    <source>
        <dbReference type="EMBL" id="KAI4386524.1"/>
    </source>
</evidence>
<dbReference type="EMBL" id="CM042881">
    <property type="protein sequence ID" value="KAI4386524.1"/>
    <property type="molecule type" value="Genomic_DNA"/>
</dbReference>
<proteinExistence type="predicted"/>
<dbReference type="Proteomes" id="UP001057402">
    <property type="component" value="Chromosome 2"/>
</dbReference>
<organism evidence="1 2">
    <name type="scientific">Melastoma candidum</name>
    <dbReference type="NCBI Taxonomy" id="119954"/>
    <lineage>
        <taxon>Eukaryota</taxon>
        <taxon>Viridiplantae</taxon>
        <taxon>Streptophyta</taxon>
        <taxon>Embryophyta</taxon>
        <taxon>Tracheophyta</taxon>
        <taxon>Spermatophyta</taxon>
        <taxon>Magnoliopsida</taxon>
        <taxon>eudicotyledons</taxon>
        <taxon>Gunneridae</taxon>
        <taxon>Pentapetalae</taxon>
        <taxon>rosids</taxon>
        <taxon>malvids</taxon>
        <taxon>Myrtales</taxon>
        <taxon>Melastomataceae</taxon>
        <taxon>Melastomatoideae</taxon>
        <taxon>Melastomateae</taxon>
        <taxon>Melastoma</taxon>
    </lineage>
</organism>
<sequence length="220" mass="25149">MAGTVEEDMHAVETPRLDHTPFYCEENVYLLCKKLSSTGVANADSSDLFVIFVSNDRKQIPLWHQKASKSEDGFIVWDYHVICVQRKSGTSCIVWDLDSDLPFPSPLNFYLSETVRPLSPHLTEYQRLFRVIHAPMFIRSFGSDRRHMKDSEGNWQAPPPLHDTIVAEDGTVHNLNEYMEIRAVDLIVILDDSVVNGVYSQKFGIIMGENQLLEFFSLLP</sequence>
<name>A0ACB9S9L8_9MYRT</name>
<reference evidence="2" key="1">
    <citation type="journal article" date="2023" name="Front. Plant Sci.">
        <title>Chromosomal-level genome assembly of Melastoma candidum provides insights into trichome evolution.</title>
        <authorList>
            <person name="Zhong Y."/>
            <person name="Wu W."/>
            <person name="Sun C."/>
            <person name="Zou P."/>
            <person name="Liu Y."/>
            <person name="Dai S."/>
            <person name="Zhou R."/>
        </authorList>
    </citation>
    <scope>NUCLEOTIDE SEQUENCE [LARGE SCALE GENOMIC DNA]</scope>
</reference>
<accession>A0ACB9S9L8</accession>
<evidence type="ECO:0000313" key="2">
    <source>
        <dbReference type="Proteomes" id="UP001057402"/>
    </source>
</evidence>
<protein>
    <submittedName>
        <fullName evidence="1">Uncharacterized protein</fullName>
    </submittedName>
</protein>
<keyword evidence="2" id="KW-1185">Reference proteome</keyword>